<evidence type="ECO:0000256" key="3">
    <source>
        <dbReference type="ARBA" id="ARBA00022448"/>
    </source>
</evidence>
<keyword evidence="9 10" id="KW-0472">Membrane</keyword>
<dbReference type="PROSITE" id="PS52015">
    <property type="entry name" value="TONB_CTD"/>
    <property type="match status" value="1"/>
</dbReference>
<dbReference type="GO" id="GO:0055085">
    <property type="term" value="P:transmembrane transport"/>
    <property type="evidence" value="ECO:0007669"/>
    <property type="project" value="InterPro"/>
</dbReference>
<keyword evidence="6 10" id="KW-0812">Transmembrane</keyword>
<dbReference type="InterPro" id="IPR051045">
    <property type="entry name" value="TonB-dependent_transducer"/>
</dbReference>
<evidence type="ECO:0000313" key="12">
    <source>
        <dbReference type="EMBL" id="ACT92041.1"/>
    </source>
</evidence>
<feature type="transmembrane region" description="Helical" evidence="10">
    <location>
        <begin position="36"/>
        <end position="53"/>
    </location>
</feature>
<dbReference type="eggNOG" id="COG4219">
    <property type="taxonomic scope" value="Bacteria"/>
</dbReference>
<comment type="similarity">
    <text evidence="2">Belongs to the TonB family.</text>
</comment>
<dbReference type="Pfam" id="PF05569">
    <property type="entry name" value="Peptidase_M56"/>
    <property type="match status" value="1"/>
</dbReference>
<feature type="transmembrane region" description="Helical" evidence="10">
    <location>
        <begin position="6"/>
        <end position="24"/>
    </location>
</feature>
<dbReference type="GO" id="GO:0015031">
    <property type="term" value="P:protein transport"/>
    <property type="evidence" value="ECO:0007669"/>
    <property type="project" value="UniProtKB-KW"/>
</dbReference>
<dbReference type="Gene3D" id="2.60.40.1120">
    <property type="entry name" value="Carboxypeptidase-like, regulatory domain"/>
    <property type="match status" value="1"/>
</dbReference>
<dbReference type="HOGENOM" id="CLU_013798_3_1_10"/>
<dbReference type="Pfam" id="PF03544">
    <property type="entry name" value="TonB_C"/>
    <property type="match status" value="1"/>
</dbReference>
<evidence type="ECO:0000256" key="6">
    <source>
        <dbReference type="ARBA" id="ARBA00022692"/>
    </source>
</evidence>
<reference evidence="12 13" key="1">
    <citation type="journal article" date="2009" name="Stand. Genomic Sci.">
        <title>Complete genome sequence of Dyadobacter fermentans type strain (NS114).</title>
        <authorList>
            <person name="Lang E."/>
            <person name="Lapidus A."/>
            <person name="Chertkov O."/>
            <person name="Brettin T."/>
            <person name="Detter J.C."/>
            <person name="Han C."/>
            <person name="Copeland A."/>
            <person name="Glavina Del Rio T."/>
            <person name="Nolan M."/>
            <person name="Chen F."/>
            <person name="Lucas S."/>
            <person name="Tice H."/>
            <person name="Cheng J.F."/>
            <person name="Land M."/>
            <person name="Hauser L."/>
            <person name="Chang Y.J."/>
            <person name="Jeffries C.D."/>
            <person name="Kopitz M."/>
            <person name="Bruce D."/>
            <person name="Goodwin L."/>
            <person name="Pitluck S."/>
            <person name="Ovchinnikova G."/>
            <person name="Pati A."/>
            <person name="Ivanova N."/>
            <person name="Mavrommatis K."/>
            <person name="Chen A."/>
            <person name="Palaniappan K."/>
            <person name="Chain P."/>
            <person name="Bristow J."/>
            <person name="Eisen J.A."/>
            <person name="Markowitz V."/>
            <person name="Hugenholtz P."/>
            <person name="Goker M."/>
            <person name="Rohde M."/>
            <person name="Kyrpides N.C."/>
            <person name="Klenk H.P."/>
        </authorList>
    </citation>
    <scope>NUCLEOTIDE SEQUENCE [LARGE SCALE GENOMIC DNA]</scope>
    <source>
        <strain evidence="13">ATCC 700827 / DSM 18053 / CIP 107007 / KCTC 52180 / NS114</strain>
    </source>
</reference>
<dbReference type="Proteomes" id="UP000002011">
    <property type="component" value="Chromosome"/>
</dbReference>
<dbReference type="PANTHER" id="PTHR33446:SF2">
    <property type="entry name" value="PROTEIN TONB"/>
    <property type="match status" value="1"/>
</dbReference>
<dbReference type="InterPro" id="IPR006260">
    <property type="entry name" value="TonB/TolA_C"/>
</dbReference>
<dbReference type="RefSeq" id="WP_015810298.1">
    <property type="nucleotide sequence ID" value="NC_013037.1"/>
</dbReference>
<dbReference type="OrthoDB" id="1522859at2"/>
<dbReference type="Pfam" id="PF13620">
    <property type="entry name" value="CarboxypepD_reg"/>
    <property type="match status" value="1"/>
</dbReference>
<dbReference type="GO" id="GO:0031992">
    <property type="term" value="F:energy transducer activity"/>
    <property type="evidence" value="ECO:0007669"/>
    <property type="project" value="TreeGrafter"/>
</dbReference>
<dbReference type="InterPro" id="IPR008969">
    <property type="entry name" value="CarboxyPept-like_regulatory"/>
</dbReference>
<evidence type="ECO:0000256" key="7">
    <source>
        <dbReference type="ARBA" id="ARBA00022927"/>
    </source>
</evidence>
<feature type="domain" description="TonB C-terminal" evidence="11">
    <location>
        <begin position="413"/>
        <end position="509"/>
    </location>
</feature>
<dbReference type="GO" id="GO:0098797">
    <property type="term" value="C:plasma membrane protein complex"/>
    <property type="evidence" value="ECO:0007669"/>
    <property type="project" value="TreeGrafter"/>
</dbReference>
<keyword evidence="3" id="KW-0813">Transport</keyword>
<evidence type="ECO:0000256" key="5">
    <source>
        <dbReference type="ARBA" id="ARBA00022519"/>
    </source>
</evidence>
<dbReference type="SUPFAM" id="SSF74653">
    <property type="entry name" value="TolA/TonB C-terminal domain"/>
    <property type="match status" value="1"/>
</dbReference>
<dbReference type="AlphaFoldDB" id="C6W268"/>
<evidence type="ECO:0000256" key="10">
    <source>
        <dbReference type="SAM" id="Phobius"/>
    </source>
</evidence>
<evidence type="ECO:0000313" key="13">
    <source>
        <dbReference type="Proteomes" id="UP000002011"/>
    </source>
</evidence>
<keyword evidence="13" id="KW-1185">Reference proteome</keyword>
<accession>C6W268</accession>
<dbReference type="Gene3D" id="3.30.1150.10">
    <property type="match status" value="1"/>
</dbReference>
<dbReference type="eggNOG" id="COG0810">
    <property type="taxonomic scope" value="Bacteria"/>
</dbReference>
<evidence type="ECO:0000259" key="11">
    <source>
        <dbReference type="PROSITE" id="PS52015"/>
    </source>
</evidence>
<organism evidence="12 13">
    <name type="scientific">Dyadobacter fermentans (strain ATCC 700827 / DSM 18053 / CIP 107007 / KCTC 52180 / NS114)</name>
    <dbReference type="NCBI Taxonomy" id="471854"/>
    <lineage>
        <taxon>Bacteria</taxon>
        <taxon>Pseudomonadati</taxon>
        <taxon>Bacteroidota</taxon>
        <taxon>Cytophagia</taxon>
        <taxon>Cytophagales</taxon>
        <taxon>Spirosomataceae</taxon>
        <taxon>Dyadobacter</taxon>
    </lineage>
</organism>
<dbReference type="InterPro" id="IPR008756">
    <property type="entry name" value="Peptidase_M56"/>
</dbReference>
<comment type="subcellular location">
    <subcellularLocation>
        <location evidence="1">Cell inner membrane</location>
        <topology evidence="1">Single-pass membrane protein</topology>
        <orientation evidence="1">Periplasmic side</orientation>
    </subcellularLocation>
</comment>
<keyword evidence="8 10" id="KW-1133">Transmembrane helix</keyword>
<keyword evidence="7" id="KW-0653">Protein transport</keyword>
<dbReference type="SUPFAM" id="SSF49464">
    <property type="entry name" value="Carboxypeptidase regulatory domain-like"/>
    <property type="match status" value="1"/>
</dbReference>
<dbReference type="NCBIfam" id="TIGR01352">
    <property type="entry name" value="tonB_Cterm"/>
    <property type="match status" value="1"/>
</dbReference>
<dbReference type="CDD" id="cd07341">
    <property type="entry name" value="M56_BlaR1_MecR1_like"/>
    <property type="match status" value="1"/>
</dbReference>
<feature type="transmembrane region" description="Helical" evidence="10">
    <location>
        <begin position="264"/>
        <end position="284"/>
    </location>
</feature>
<sequence>MEALPYLLKVNICWMVFYGCYWLLFRKHTFFMLNRAYLLFSLIVSFIIPAVELQETVSVVESAAAVVTASGPVIAADVTPDTNYTAYLLLACYCAGAVSMAVALIKAIVQVHRIVQSGISVPMQAYRLVISQREYARSGSFSFLKWMIISNEDYEQNFEPIFAHEMVHIRQWHTLDILLIEVLKVLFWFNPALWLYKRALQDTHEFLADEQAADRDHYAAFLLSYAKSAISTSVTNQFFNASLLKKRIHMIYRHRTAAWLRGKYLLLLPVLALAVVLMAARKYVSEEKNSGTRIENAIVNENGIGLIAVKGIVTDESGLPVPNAAITFSGTYESTVTTTTGSFEIDNIPRGATMTVTHDDFLEYTQKIRKTNTRYHIRLKSNAKPLLTKAERQAAKRMPANSEPARILLDRWPGLPNRSNFVATTLKYPKQAILDGVEGQVSVSFLIDTVGNVSDPRIEKGVRKDLDNEALRIVSLMPKWRPAQKNFKPVAVRYTMNVAFNIAVDTLPLAVKEKTPGFWGNRSVYAPAKTGPIGNQLVKAVFDPSTINLHDSTPPKTYLHRFGFAVAPPPGKHVDMKIKLPKK</sequence>
<name>C6W268_DYAFD</name>
<protein>
    <submittedName>
        <fullName evidence="12">TonB family protein</fullName>
    </submittedName>
</protein>
<keyword evidence="4" id="KW-1003">Cell membrane</keyword>
<evidence type="ECO:0000256" key="9">
    <source>
        <dbReference type="ARBA" id="ARBA00023136"/>
    </source>
</evidence>
<evidence type="ECO:0000256" key="1">
    <source>
        <dbReference type="ARBA" id="ARBA00004383"/>
    </source>
</evidence>
<gene>
    <name evidence="12" type="ordered locus">Dfer_0781</name>
</gene>
<dbReference type="STRING" id="471854.Dfer_0781"/>
<keyword evidence="5" id="KW-0997">Cell inner membrane</keyword>
<dbReference type="EMBL" id="CP001619">
    <property type="protein sequence ID" value="ACT92041.1"/>
    <property type="molecule type" value="Genomic_DNA"/>
</dbReference>
<evidence type="ECO:0000256" key="2">
    <source>
        <dbReference type="ARBA" id="ARBA00006555"/>
    </source>
</evidence>
<feature type="transmembrane region" description="Helical" evidence="10">
    <location>
        <begin position="86"/>
        <end position="109"/>
    </location>
</feature>
<evidence type="ECO:0000256" key="4">
    <source>
        <dbReference type="ARBA" id="ARBA00022475"/>
    </source>
</evidence>
<evidence type="ECO:0000256" key="8">
    <source>
        <dbReference type="ARBA" id="ARBA00022989"/>
    </source>
</evidence>
<dbReference type="InterPro" id="IPR037682">
    <property type="entry name" value="TonB_C"/>
</dbReference>
<dbReference type="PANTHER" id="PTHR33446">
    <property type="entry name" value="PROTEIN TONB-RELATED"/>
    <property type="match status" value="1"/>
</dbReference>
<proteinExistence type="inferred from homology"/>
<dbReference type="KEGG" id="dfe:Dfer_0781"/>